<protein>
    <submittedName>
        <fullName evidence="2">Resolvase (C-terminus)</fullName>
    </submittedName>
</protein>
<gene>
    <name evidence="2" type="ORF">PABs10979</name>
</gene>
<dbReference type="HOGENOM" id="CLU_082093_4_3_2"/>
<evidence type="ECO:0000313" key="3">
    <source>
        <dbReference type="Proteomes" id="UP000000810"/>
    </source>
</evidence>
<dbReference type="STRING" id="272844.PABs10979"/>
<dbReference type="PhylomeDB" id="Q8J2X8"/>
<sequence length="96" mass="11400">MQESQAGHKRTTWRDKSKQSSKIIITHPDRLTRFGFETLKTLFQAFRTEIIVINKTQKEPREELIEDLITITSHFNGRCPHKYKEVVENAKQLFKK</sequence>
<evidence type="ECO:0000256" key="1">
    <source>
        <dbReference type="SAM" id="MobiDB-lite"/>
    </source>
</evidence>
<dbReference type="AlphaFoldDB" id="Q8J2X8"/>
<accession>Q8J2X8</accession>
<dbReference type="Proteomes" id="UP000000810">
    <property type="component" value="Chromosome"/>
</dbReference>
<keyword evidence="3" id="KW-1185">Reference proteome</keyword>
<name>Q8J2X8_PYRAB</name>
<dbReference type="Gene3D" id="1.10.287.2170">
    <property type="match status" value="1"/>
</dbReference>
<organism evidence="2 3">
    <name type="scientific">Pyrococcus abyssi (strain GE5 / Orsay)</name>
    <dbReference type="NCBI Taxonomy" id="272844"/>
    <lineage>
        <taxon>Archaea</taxon>
        <taxon>Methanobacteriati</taxon>
        <taxon>Methanobacteriota</taxon>
        <taxon>Thermococci</taxon>
        <taxon>Thermococcales</taxon>
        <taxon>Thermococcaceae</taxon>
        <taxon>Pyrococcus</taxon>
    </lineage>
</organism>
<reference evidence="2 3" key="1">
    <citation type="journal article" date="2003" name="Mol. Microbiol.">
        <title>An integrated analysis of the genome of the hyperthermophilic archaeon Pyrococcus abyssi.</title>
        <authorList>
            <person name="Cohen G."/>
            <person name="Barbe V."/>
            <person name="Flament D."/>
            <person name="Galperin M."/>
            <person name="Heilig R."/>
            <person name="Ripp R."/>
            <person name="Lecompte O."/>
            <person name="Prieur D."/>
            <person name="Poch O."/>
            <person name="Quellerou J."/>
            <person name="Thierry J.C."/>
            <person name="Van der Oost J."/>
            <person name="Weissenbach J."/>
            <person name="Zivanovic Y."/>
            <person name="Forterre P."/>
        </authorList>
    </citation>
    <scope>NUCLEOTIDE SEQUENCE [LARGE SCALE GENOMIC DNA]</scope>
    <source>
        <strain evidence="3">GE5 / Orsay</strain>
    </source>
</reference>
<evidence type="ECO:0000313" key="2">
    <source>
        <dbReference type="EMBL" id="CAD55661.1"/>
    </source>
</evidence>
<dbReference type="KEGG" id="pab:PABs10979"/>
<dbReference type="EMBL" id="AJ248285">
    <property type="protein sequence ID" value="CAD55661.1"/>
    <property type="molecule type" value="Genomic_DNA"/>
</dbReference>
<proteinExistence type="predicted"/>
<feature type="region of interest" description="Disordered" evidence="1">
    <location>
        <begin position="1"/>
        <end position="20"/>
    </location>
</feature>